<reference evidence="3 4" key="2">
    <citation type="submission" date="2019-09" db="EMBL/GenBank/DDBJ databases">
        <title>Mesorhizobium sp. MaA-C15 isolated from Microcystis aeruginosa.</title>
        <authorList>
            <person name="Jeong S.E."/>
            <person name="Jin H.M."/>
            <person name="Jeon C.O."/>
        </authorList>
    </citation>
    <scope>NUCLEOTIDE SEQUENCE [LARGE SCALE GENOMIC DNA]</scope>
    <source>
        <strain evidence="3 4">MaA-C15</strain>
    </source>
</reference>
<dbReference type="Pfam" id="PF01970">
    <property type="entry name" value="TctA"/>
    <property type="match status" value="1"/>
</dbReference>
<feature type="transmembrane region" description="Helical" evidence="1">
    <location>
        <begin position="209"/>
        <end position="229"/>
    </location>
</feature>
<feature type="transmembrane region" description="Helical" evidence="1">
    <location>
        <begin position="393"/>
        <end position="422"/>
    </location>
</feature>
<dbReference type="Proteomes" id="UP000323258">
    <property type="component" value="Unassembled WGS sequence"/>
</dbReference>
<feature type="transmembrane region" description="Helical" evidence="1">
    <location>
        <begin position="54"/>
        <end position="74"/>
    </location>
</feature>
<feature type="transmembrane region" description="Helical" evidence="1">
    <location>
        <begin position="250"/>
        <end position="272"/>
    </location>
</feature>
<keyword evidence="1" id="KW-1133">Transmembrane helix</keyword>
<feature type="transmembrane region" description="Helical" evidence="1">
    <location>
        <begin position="20"/>
        <end position="42"/>
    </location>
</feature>
<evidence type="ECO:0000259" key="2">
    <source>
        <dbReference type="Pfam" id="PF01970"/>
    </source>
</evidence>
<dbReference type="PANTHER" id="PTHR35342:SF5">
    <property type="entry name" value="TRICARBOXYLIC TRANSPORT PROTEIN"/>
    <property type="match status" value="1"/>
</dbReference>
<dbReference type="OrthoDB" id="9791872at2"/>
<comment type="caution">
    <text evidence="3">The sequence shown here is derived from an EMBL/GenBank/DDBJ whole genome shotgun (WGS) entry which is preliminary data.</text>
</comment>
<keyword evidence="1" id="KW-0472">Membrane</keyword>
<dbReference type="InterPro" id="IPR002823">
    <property type="entry name" value="DUF112_TM"/>
</dbReference>
<keyword evidence="1" id="KW-0812">Transmembrane</keyword>
<dbReference type="PANTHER" id="PTHR35342">
    <property type="entry name" value="TRICARBOXYLIC TRANSPORT PROTEIN"/>
    <property type="match status" value="1"/>
</dbReference>
<keyword evidence="4" id="KW-1185">Reference proteome</keyword>
<evidence type="ECO:0000313" key="4">
    <source>
        <dbReference type="Proteomes" id="UP000323258"/>
    </source>
</evidence>
<dbReference type="RefSeq" id="WP_148916277.1">
    <property type="nucleotide sequence ID" value="NZ_VSZS01000066.1"/>
</dbReference>
<reference evidence="3 4" key="1">
    <citation type="submission" date="2019-08" db="EMBL/GenBank/DDBJ databases">
        <authorList>
            <person name="Seo Y.L."/>
        </authorList>
    </citation>
    <scope>NUCLEOTIDE SEQUENCE [LARGE SCALE GENOMIC DNA]</scope>
    <source>
        <strain evidence="3 4">MaA-C15</strain>
    </source>
</reference>
<accession>A0A5D4GRT1</accession>
<gene>
    <name evidence="3" type="ORF">FY036_18730</name>
</gene>
<proteinExistence type="predicted"/>
<name>A0A5D4GRT1_9HYPH</name>
<feature type="transmembrane region" description="Helical" evidence="1">
    <location>
        <begin position="357"/>
        <end position="381"/>
    </location>
</feature>
<feature type="transmembrane region" description="Helical" evidence="1">
    <location>
        <begin position="321"/>
        <end position="345"/>
    </location>
</feature>
<evidence type="ECO:0000313" key="3">
    <source>
        <dbReference type="EMBL" id="TYR30742.1"/>
    </source>
</evidence>
<feature type="transmembrane region" description="Helical" evidence="1">
    <location>
        <begin position="473"/>
        <end position="491"/>
    </location>
</feature>
<dbReference type="EMBL" id="VSZS01000066">
    <property type="protein sequence ID" value="TYR30742.1"/>
    <property type="molecule type" value="Genomic_DNA"/>
</dbReference>
<protein>
    <submittedName>
        <fullName evidence="3">Tripartite tricarboxylate transporter permease</fullName>
    </submittedName>
</protein>
<dbReference type="AlphaFoldDB" id="A0A5D4GRT1"/>
<feature type="transmembrane region" description="Helical" evidence="1">
    <location>
        <begin position="171"/>
        <end position="189"/>
    </location>
</feature>
<feature type="domain" description="DUF112" evidence="2">
    <location>
        <begin position="22"/>
        <end position="440"/>
    </location>
</feature>
<evidence type="ECO:0000256" key="1">
    <source>
        <dbReference type="SAM" id="Phobius"/>
    </source>
</evidence>
<feature type="transmembrane region" description="Helical" evidence="1">
    <location>
        <begin position="111"/>
        <end position="133"/>
    </location>
</feature>
<organism evidence="3 4">
    <name type="scientific">Neoaquamicrobium microcysteis</name>
    <dbReference type="NCBI Taxonomy" id="2682781"/>
    <lineage>
        <taxon>Bacteria</taxon>
        <taxon>Pseudomonadati</taxon>
        <taxon>Pseudomonadota</taxon>
        <taxon>Alphaproteobacteria</taxon>
        <taxon>Hyphomicrobiales</taxon>
        <taxon>Phyllobacteriaceae</taxon>
        <taxon>Neoaquamicrobium</taxon>
    </lineage>
</organism>
<sequence length="512" mass="53309">MIEFTSVWGAFALLGSDLNAWLYLLPGLVIGLVFGAMPGISITMAMAFALPATLYMDFLPAIIFLTAIYTGAGFGGSVPAVLMGIPGTSSAVATTFDGYPMARKGQHNQALGIALASSVIGCLMSYLLLLFLIAPVSNVVLRLGPLEMFAVAVWGMLLLGSLAGSHLSRGLLAGVFGVLLGTVGMNTAGFTRGTMGIPWLLDGIPQIPAMMGLLAASQLIGLINTNYLITDESSRKISFSKIVGGVRMALSYPTIIFRGSLIGVIIGAIPGVGSSISNLLSYSETKRNAPDGDTFGQGNPKGVIAAESANSSSEGGAMATMLALGIPGGGATAILLAAFAMHNIVGGPSFIANNKDIVYALIFSNFAQAILLLFVGLGFVYVASYVVRVPLRFLIPSVLVVATFGAYAIEGSAAGPITLWVFSVLGWAMVRYSYPVAAAVVGLLLGGLLEGNLLRTNQISGGDFIGYGLERPWALLIFALMLGSLMLQTLSKRRRRKQTEREAQANAASEAS</sequence>
<feature type="transmembrane region" description="Helical" evidence="1">
    <location>
        <begin position="434"/>
        <end position="453"/>
    </location>
</feature>
<feature type="transmembrane region" description="Helical" evidence="1">
    <location>
        <begin position="139"/>
        <end position="159"/>
    </location>
</feature>